<proteinExistence type="predicted"/>
<feature type="non-terminal residue" evidence="1">
    <location>
        <position position="1"/>
    </location>
</feature>
<accession>A0A0B7B095</accession>
<reference evidence="1" key="1">
    <citation type="submission" date="2014-12" db="EMBL/GenBank/DDBJ databases">
        <title>Insight into the proteome of Arion vulgaris.</title>
        <authorList>
            <person name="Aradska J."/>
            <person name="Bulat T."/>
            <person name="Smidak R."/>
            <person name="Sarate P."/>
            <person name="Gangsoo J."/>
            <person name="Sialana F."/>
            <person name="Bilban M."/>
            <person name="Lubec G."/>
        </authorList>
    </citation>
    <scope>NUCLEOTIDE SEQUENCE</scope>
    <source>
        <tissue evidence="1">Skin</tissue>
    </source>
</reference>
<sequence length="54" mass="5769">PRITDNQHNLYATKQMLGLMKQVSGDGGFIAGFGPKSPCTIYCLTVANSAEVSH</sequence>
<dbReference type="AlphaFoldDB" id="A0A0B7B095"/>
<evidence type="ECO:0000313" key="1">
    <source>
        <dbReference type="EMBL" id="CEK85726.1"/>
    </source>
</evidence>
<gene>
    <name evidence="1" type="primary">ORF149886</name>
</gene>
<name>A0A0B7B095_9EUPU</name>
<organism evidence="1">
    <name type="scientific">Arion vulgaris</name>
    <dbReference type="NCBI Taxonomy" id="1028688"/>
    <lineage>
        <taxon>Eukaryota</taxon>
        <taxon>Metazoa</taxon>
        <taxon>Spiralia</taxon>
        <taxon>Lophotrochozoa</taxon>
        <taxon>Mollusca</taxon>
        <taxon>Gastropoda</taxon>
        <taxon>Heterobranchia</taxon>
        <taxon>Euthyneura</taxon>
        <taxon>Panpulmonata</taxon>
        <taxon>Eupulmonata</taxon>
        <taxon>Stylommatophora</taxon>
        <taxon>Helicina</taxon>
        <taxon>Arionoidea</taxon>
        <taxon>Arionidae</taxon>
        <taxon>Arion</taxon>
    </lineage>
</organism>
<dbReference type="EMBL" id="HACG01038861">
    <property type="protein sequence ID" value="CEK85726.1"/>
    <property type="molecule type" value="Transcribed_RNA"/>
</dbReference>
<protein>
    <submittedName>
        <fullName evidence="1">Uncharacterized protein</fullName>
    </submittedName>
</protein>